<keyword evidence="4" id="KW-1185">Reference proteome</keyword>
<evidence type="ECO:0000313" key="3">
    <source>
        <dbReference type="EMBL" id="BES96945.1"/>
    </source>
</evidence>
<keyword evidence="2" id="KW-0732">Signal</keyword>
<accession>A0ABN7B164</accession>
<reference evidence="3 4" key="1">
    <citation type="submission" date="2023-09" db="EMBL/GenBank/DDBJ databases">
        <title>Nesidiocoris tenuis whole genome shotgun sequence.</title>
        <authorList>
            <person name="Shibata T."/>
            <person name="Shimoda M."/>
            <person name="Kobayashi T."/>
            <person name="Uehara T."/>
        </authorList>
    </citation>
    <scope>NUCLEOTIDE SEQUENCE [LARGE SCALE GENOMIC DNA]</scope>
    <source>
        <strain evidence="3 4">Japan</strain>
    </source>
</reference>
<evidence type="ECO:0000256" key="2">
    <source>
        <dbReference type="SAM" id="SignalP"/>
    </source>
</evidence>
<name>A0ABN7B164_9HEMI</name>
<protein>
    <submittedName>
        <fullName evidence="3">Uncharacterized protein</fullName>
    </submittedName>
</protein>
<feature type="coiled-coil region" evidence="1">
    <location>
        <begin position="89"/>
        <end position="116"/>
    </location>
</feature>
<feature type="chain" id="PRO_5047474479" evidence="2">
    <location>
        <begin position="23"/>
        <end position="131"/>
    </location>
</feature>
<gene>
    <name evidence="3" type="ORF">NTJ_09758</name>
</gene>
<dbReference type="Proteomes" id="UP001307889">
    <property type="component" value="Chromosome 7"/>
</dbReference>
<dbReference type="EMBL" id="AP028915">
    <property type="protein sequence ID" value="BES96945.1"/>
    <property type="molecule type" value="Genomic_DNA"/>
</dbReference>
<evidence type="ECO:0000313" key="4">
    <source>
        <dbReference type="Proteomes" id="UP001307889"/>
    </source>
</evidence>
<evidence type="ECO:0000256" key="1">
    <source>
        <dbReference type="SAM" id="Coils"/>
    </source>
</evidence>
<proteinExistence type="predicted"/>
<sequence>MLNVYLRAVLILTVVQWAVSVAIETMGENVRENPTEEELDTGLSDLMRSISSIHNHLRNMSITPIGNLSSVIDEEIKNGIGAVTKDITYDNLIDKIKQAKSKIKEIQDKVSNSMMDLERNWPEANITRHHP</sequence>
<feature type="signal peptide" evidence="2">
    <location>
        <begin position="1"/>
        <end position="22"/>
    </location>
</feature>
<organism evidence="3 4">
    <name type="scientific">Nesidiocoris tenuis</name>
    <dbReference type="NCBI Taxonomy" id="355587"/>
    <lineage>
        <taxon>Eukaryota</taxon>
        <taxon>Metazoa</taxon>
        <taxon>Ecdysozoa</taxon>
        <taxon>Arthropoda</taxon>
        <taxon>Hexapoda</taxon>
        <taxon>Insecta</taxon>
        <taxon>Pterygota</taxon>
        <taxon>Neoptera</taxon>
        <taxon>Paraneoptera</taxon>
        <taxon>Hemiptera</taxon>
        <taxon>Heteroptera</taxon>
        <taxon>Panheteroptera</taxon>
        <taxon>Cimicomorpha</taxon>
        <taxon>Miridae</taxon>
        <taxon>Dicyphina</taxon>
        <taxon>Nesidiocoris</taxon>
    </lineage>
</organism>
<keyword evidence="1" id="KW-0175">Coiled coil</keyword>